<dbReference type="SUPFAM" id="SSF52402">
    <property type="entry name" value="Adenine nucleotide alpha hydrolases-like"/>
    <property type="match status" value="1"/>
</dbReference>
<dbReference type="InterPro" id="IPR006016">
    <property type="entry name" value="UspA"/>
</dbReference>
<gene>
    <name evidence="3" type="ORF">Ade02nite_91500</name>
</gene>
<proteinExistence type="inferred from homology"/>
<dbReference type="CDD" id="cd00293">
    <property type="entry name" value="USP-like"/>
    <property type="match status" value="1"/>
</dbReference>
<dbReference type="InterPro" id="IPR014729">
    <property type="entry name" value="Rossmann-like_a/b/a_fold"/>
</dbReference>
<reference evidence="3 4" key="1">
    <citation type="submission" date="2021-01" db="EMBL/GenBank/DDBJ databases">
        <title>Whole genome shotgun sequence of Actinoplanes deccanensis NBRC 13994.</title>
        <authorList>
            <person name="Komaki H."/>
            <person name="Tamura T."/>
        </authorList>
    </citation>
    <scope>NUCLEOTIDE SEQUENCE [LARGE SCALE GENOMIC DNA]</scope>
    <source>
        <strain evidence="3 4">NBRC 13994</strain>
    </source>
</reference>
<sequence>MRIVVAAKPEADTPWVTDAVIGLAKQTGATVAVVAADEVELERLAAVPRSVFADKAYQSASAMAQRLAEAGIEASVTVVPGRPVPAVLRFAEQQQADLIVAGASSRPAVAERLLGSVPLELIKHSARPVVVVTHPGHPATQGPASSG</sequence>
<evidence type="ECO:0000256" key="1">
    <source>
        <dbReference type="ARBA" id="ARBA00008791"/>
    </source>
</evidence>
<dbReference type="Pfam" id="PF00582">
    <property type="entry name" value="Usp"/>
    <property type="match status" value="1"/>
</dbReference>
<dbReference type="RefSeq" id="WP_203777727.1">
    <property type="nucleotide sequence ID" value="NZ_BAAABO010000029.1"/>
</dbReference>
<dbReference type="EMBL" id="BOMI01000194">
    <property type="protein sequence ID" value="GID80509.1"/>
    <property type="molecule type" value="Genomic_DNA"/>
</dbReference>
<name>A0ABQ3YKI2_9ACTN</name>
<dbReference type="PANTHER" id="PTHR46268:SF15">
    <property type="entry name" value="UNIVERSAL STRESS PROTEIN HP_0031"/>
    <property type="match status" value="1"/>
</dbReference>
<comment type="caution">
    <text evidence="3">The sequence shown here is derived from an EMBL/GenBank/DDBJ whole genome shotgun (WGS) entry which is preliminary data.</text>
</comment>
<organism evidence="3 4">
    <name type="scientific">Paractinoplanes deccanensis</name>
    <dbReference type="NCBI Taxonomy" id="113561"/>
    <lineage>
        <taxon>Bacteria</taxon>
        <taxon>Bacillati</taxon>
        <taxon>Actinomycetota</taxon>
        <taxon>Actinomycetes</taxon>
        <taxon>Micromonosporales</taxon>
        <taxon>Micromonosporaceae</taxon>
        <taxon>Paractinoplanes</taxon>
    </lineage>
</organism>
<evidence type="ECO:0000313" key="3">
    <source>
        <dbReference type="EMBL" id="GID80509.1"/>
    </source>
</evidence>
<dbReference type="InterPro" id="IPR006015">
    <property type="entry name" value="Universal_stress_UspA"/>
</dbReference>
<feature type="domain" description="UspA" evidence="2">
    <location>
        <begin position="2"/>
        <end position="132"/>
    </location>
</feature>
<evidence type="ECO:0000259" key="2">
    <source>
        <dbReference type="Pfam" id="PF00582"/>
    </source>
</evidence>
<comment type="similarity">
    <text evidence="1">Belongs to the universal stress protein A family.</text>
</comment>
<evidence type="ECO:0000313" key="4">
    <source>
        <dbReference type="Proteomes" id="UP000609879"/>
    </source>
</evidence>
<accession>A0ABQ3YKI2</accession>
<protein>
    <recommendedName>
        <fullName evidence="2">UspA domain-containing protein</fullName>
    </recommendedName>
</protein>
<dbReference type="PANTHER" id="PTHR46268">
    <property type="entry name" value="STRESS RESPONSE PROTEIN NHAX"/>
    <property type="match status" value="1"/>
</dbReference>
<dbReference type="Proteomes" id="UP000609879">
    <property type="component" value="Unassembled WGS sequence"/>
</dbReference>
<dbReference type="Gene3D" id="3.40.50.620">
    <property type="entry name" value="HUPs"/>
    <property type="match status" value="1"/>
</dbReference>
<dbReference type="PRINTS" id="PR01438">
    <property type="entry name" value="UNVRSLSTRESS"/>
</dbReference>
<keyword evidence="4" id="KW-1185">Reference proteome</keyword>